<keyword evidence="2" id="KW-0732">Signal</keyword>
<dbReference type="EMBL" id="JAVRHL010000003">
    <property type="protein sequence ID" value="MDT0683257.1"/>
    <property type="molecule type" value="Genomic_DNA"/>
</dbReference>
<feature type="domain" description="Peptidoglycan binding-like" evidence="3">
    <location>
        <begin position="319"/>
        <end position="374"/>
    </location>
</feature>
<protein>
    <submittedName>
        <fullName evidence="5">Lytic murein transglycosylase</fullName>
    </submittedName>
</protein>
<dbReference type="InterPro" id="IPR043426">
    <property type="entry name" value="MltB-like"/>
</dbReference>
<feature type="domain" description="Transglycosylase SLT" evidence="4">
    <location>
        <begin position="43"/>
        <end position="254"/>
    </location>
</feature>
<evidence type="ECO:0000256" key="2">
    <source>
        <dbReference type="SAM" id="SignalP"/>
    </source>
</evidence>
<comment type="caution">
    <text evidence="5">The sequence shown here is derived from an EMBL/GenBank/DDBJ whole genome shotgun (WGS) entry which is preliminary data.</text>
</comment>
<dbReference type="InterPro" id="IPR036365">
    <property type="entry name" value="PGBD-like_sf"/>
</dbReference>
<dbReference type="InterPro" id="IPR006311">
    <property type="entry name" value="TAT_signal"/>
</dbReference>
<dbReference type="PROSITE" id="PS51257">
    <property type="entry name" value="PROKAR_LIPOPROTEIN"/>
    <property type="match status" value="1"/>
</dbReference>
<dbReference type="Gene3D" id="1.10.8.350">
    <property type="entry name" value="Bacterial muramidase"/>
    <property type="match status" value="1"/>
</dbReference>
<reference evidence="5 6" key="1">
    <citation type="submission" date="2023-09" db="EMBL/GenBank/DDBJ databases">
        <authorList>
            <person name="Rey-Velasco X."/>
        </authorList>
    </citation>
    <scope>NUCLEOTIDE SEQUENCE [LARGE SCALE GENOMIC DNA]</scope>
    <source>
        <strain evidence="5 6">F158</strain>
    </source>
</reference>
<dbReference type="InterPro" id="IPR023346">
    <property type="entry name" value="Lysozyme-like_dom_sf"/>
</dbReference>
<dbReference type="CDD" id="cd13399">
    <property type="entry name" value="Slt35-like"/>
    <property type="match status" value="1"/>
</dbReference>
<dbReference type="Pfam" id="PF01471">
    <property type="entry name" value="PG_binding_1"/>
    <property type="match status" value="1"/>
</dbReference>
<sequence>MAFTRRIFLAGAGAATLAGCSSPALMTRAAVSDEYRPVPNAAFDRWLAAYRGRAAARGISEAAIAAGLRNAGYLPGVVERDRAQTEFKRSFEDYIAIVASEEKVAAGRAAFARQHGTLQAIEAQYGVPAETVAAFWGVESSFGTRRGDIPVTSAVATLAFDGRRGAFFEDQLDAALRILARGDTTPANLTGSWAGAMGHTQFIPTSYQAYAVDFTGDGRRDIWSENPADALASTAAYLTRSGWQRGGIAAVEVPAGTGGPTVQPDGRGPVFRLGPNFDVIKRYNNSNNYALAVAYLSGRIAGQGPLSASFGPDATGLTQSQRRDLQQRLTARGFDTGGADGVIGPKSEEAIRAYQQSRGLEPTGRPSPALLASLR</sequence>
<name>A0ABU3DHR4_9RHOB</name>
<dbReference type="PANTHER" id="PTHR30163">
    <property type="entry name" value="MEMBRANE-BOUND LYTIC MUREIN TRANSGLYCOSYLASE B"/>
    <property type="match status" value="1"/>
</dbReference>
<dbReference type="Proteomes" id="UP001265259">
    <property type="component" value="Unassembled WGS sequence"/>
</dbReference>
<proteinExistence type="predicted"/>
<evidence type="ECO:0000313" key="5">
    <source>
        <dbReference type="EMBL" id="MDT0683257.1"/>
    </source>
</evidence>
<gene>
    <name evidence="5" type="ORF">RM543_11210</name>
</gene>
<feature type="region of interest" description="Disordered" evidence="1">
    <location>
        <begin position="355"/>
        <end position="375"/>
    </location>
</feature>
<evidence type="ECO:0000256" key="1">
    <source>
        <dbReference type="SAM" id="MobiDB-lite"/>
    </source>
</evidence>
<feature type="chain" id="PRO_5046039724" evidence="2">
    <location>
        <begin position="27"/>
        <end position="375"/>
    </location>
</feature>
<dbReference type="PANTHER" id="PTHR30163:SF8">
    <property type="entry name" value="LYTIC MUREIN TRANSGLYCOSYLASE"/>
    <property type="match status" value="1"/>
</dbReference>
<evidence type="ECO:0000259" key="3">
    <source>
        <dbReference type="Pfam" id="PF01471"/>
    </source>
</evidence>
<organism evidence="5 6">
    <name type="scientific">Tropicimonas omnivorans</name>
    <dbReference type="NCBI Taxonomy" id="3075590"/>
    <lineage>
        <taxon>Bacteria</taxon>
        <taxon>Pseudomonadati</taxon>
        <taxon>Pseudomonadota</taxon>
        <taxon>Alphaproteobacteria</taxon>
        <taxon>Rhodobacterales</taxon>
        <taxon>Roseobacteraceae</taxon>
        <taxon>Tropicimonas</taxon>
    </lineage>
</organism>
<dbReference type="InterPro" id="IPR002477">
    <property type="entry name" value="Peptidoglycan-bd-like"/>
</dbReference>
<dbReference type="Gene3D" id="1.10.101.10">
    <property type="entry name" value="PGBD-like superfamily/PGBD"/>
    <property type="match status" value="1"/>
</dbReference>
<feature type="signal peptide" evidence="2">
    <location>
        <begin position="1"/>
        <end position="26"/>
    </location>
</feature>
<dbReference type="InterPro" id="IPR031304">
    <property type="entry name" value="SLT_2"/>
</dbReference>
<dbReference type="SUPFAM" id="SSF53955">
    <property type="entry name" value="Lysozyme-like"/>
    <property type="match status" value="1"/>
</dbReference>
<dbReference type="InterPro" id="IPR036366">
    <property type="entry name" value="PGBDSf"/>
</dbReference>
<dbReference type="Gene3D" id="1.10.530.10">
    <property type="match status" value="1"/>
</dbReference>
<keyword evidence="6" id="KW-1185">Reference proteome</keyword>
<feature type="domain" description="Transglycosylase SLT" evidence="4">
    <location>
        <begin position="266"/>
        <end position="297"/>
    </location>
</feature>
<dbReference type="PROSITE" id="PS51318">
    <property type="entry name" value="TAT"/>
    <property type="match status" value="1"/>
</dbReference>
<evidence type="ECO:0000259" key="4">
    <source>
        <dbReference type="Pfam" id="PF13406"/>
    </source>
</evidence>
<dbReference type="Pfam" id="PF13406">
    <property type="entry name" value="SLT_2"/>
    <property type="match status" value="2"/>
</dbReference>
<accession>A0ABU3DHR4</accession>
<evidence type="ECO:0000313" key="6">
    <source>
        <dbReference type="Proteomes" id="UP001265259"/>
    </source>
</evidence>
<dbReference type="SUPFAM" id="SSF47090">
    <property type="entry name" value="PGBD-like"/>
    <property type="match status" value="1"/>
</dbReference>
<dbReference type="RefSeq" id="WP_311691643.1">
    <property type="nucleotide sequence ID" value="NZ_JAVRHL010000003.1"/>
</dbReference>